<evidence type="ECO:0000313" key="1">
    <source>
        <dbReference type="EMBL" id="KAH7999664.1"/>
    </source>
</evidence>
<gene>
    <name evidence="1" type="ORF">K3G42_016690</name>
</gene>
<protein>
    <submittedName>
        <fullName evidence="1">Uncharacterized protein</fullName>
    </submittedName>
</protein>
<dbReference type="Proteomes" id="UP000827872">
    <property type="component" value="Linkage Group LG05"/>
</dbReference>
<evidence type="ECO:0000313" key="2">
    <source>
        <dbReference type="Proteomes" id="UP000827872"/>
    </source>
</evidence>
<organism evidence="1 2">
    <name type="scientific">Sphaerodactylus townsendi</name>
    <dbReference type="NCBI Taxonomy" id="933632"/>
    <lineage>
        <taxon>Eukaryota</taxon>
        <taxon>Metazoa</taxon>
        <taxon>Chordata</taxon>
        <taxon>Craniata</taxon>
        <taxon>Vertebrata</taxon>
        <taxon>Euteleostomi</taxon>
        <taxon>Lepidosauria</taxon>
        <taxon>Squamata</taxon>
        <taxon>Bifurcata</taxon>
        <taxon>Gekkota</taxon>
        <taxon>Sphaerodactylidae</taxon>
        <taxon>Sphaerodactylus</taxon>
    </lineage>
</organism>
<name>A0ACB8F3D5_9SAUR</name>
<accession>A0ACB8F3D5</accession>
<sequence>MHHSGGLVAMPPVTVASAQRWGNPFDVCCSVGGAAMPPGACTLNLVLGNPLLCTTQAAGQTPPSDHGINLALGEPISPAGQWPWTGQFHGVLAPVYGPQHRALSITLCSHLQLGSIYGLVVVAGQPPFGRQRHALGIAATTTVGHLVAPRHTACSCHPAGESNLSETRRKQLLHDRLSSLGGRALAPAGYHNLLVAAVGKTRVVRSQSARLQASQEPAAMGQ</sequence>
<comment type="caution">
    <text evidence="1">The sequence shown here is derived from an EMBL/GenBank/DDBJ whole genome shotgun (WGS) entry which is preliminary data.</text>
</comment>
<dbReference type="EMBL" id="CM037618">
    <property type="protein sequence ID" value="KAH7999664.1"/>
    <property type="molecule type" value="Genomic_DNA"/>
</dbReference>
<reference evidence="1" key="1">
    <citation type="submission" date="2021-08" db="EMBL/GenBank/DDBJ databases">
        <title>The first chromosome-level gecko genome reveals the dynamic sex chromosomes of Neotropical dwarf geckos (Sphaerodactylidae: Sphaerodactylus).</title>
        <authorList>
            <person name="Pinto B.J."/>
            <person name="Keating S.E."/>
            <person name="Gamble T."/>
        </authorList>
    </citation>
    <scope>NUCLEOTIDE SEQUENCE</scope>
    <source>
        <strain evidence="1">TG3544</strain>
    </source>
</reference>
<proteinExistence type="predicted"/>
<keyword evidence="2" id="KW-1185">Reference proteome</keyword>